<protein>
    <submittedName>
        <fullName evidence="2">Flavin-dependent dehydrogenase</fullName>
    </submittedName>
</protein>
<evidence type="ECO:0000259" key="1">
    <source>
        <dbReference type="Pfam" id="PF01494"/>
    </source>
</evidence>
<dbReference type="EMBL" id="SHKO01000002">
    <property type="protein sequence ID" value="RZT93969.1"/>
    <property type="molecule type" value="Genomic_DNA"/>
</dbReference>
<proteinExistence type="predicted"/>
<comment type="caution">
    <text evidence="2">The sequence shown here is derived from an EMBL/GenBank/DDBJ whole genome shotgun (WGS) entry which is preliminary data.</text>
</comment>
<dbReference type="InterPro" id="IPR050816">
    <property type="entry name" value="Flavin-dep_Halogenase_NPB"/>
</dbReference>
<dbReference type="GO" id="GO:0071949">
    <property type="term" value="F:FAD binding"/>
    <property type="evidence" value="ECO:0007669"/>
    <property type="project" value="InterPro"/>
</dbReference>
<reference evidence="2 3" key="1">
    <citation type="submission" date="2019-02" db="EMBL/GenBank/DDBJ databases">
        <title>Genomic Encyclopedia of Type Strains, Phase IV (KMG-IV): sequencing the most valuable type-strain genomes for metagenomic binning, comparative biology and taxonomic classification.</title>
        <authorList>
            <person name="Goeker M."/>
        </authorList>
    </citation>
    <scope>NUCLEOTIDE SEQUENCE [LARGE SCALE GENOMIC DNA]</scope>
    <source>
        <strain evidence="2 3">DSM 23814</strain>
    </source>
</reference>
<dbReference type="Pfam" id="PF01494">
    <property type="entry name" value="FAD_binding_3"/>
    <property type="match status" value="1"/>
</dbReference>
<dbReference type="Gene3D" id="3.50.50.60">
    <property type="entry name" value="FAD/NAD(P)-binding domain"/>
    <property type="match status" value="1"/>
</dbReference>
<dbReference type="RefSeq" id="WP_130304113.1">
    <property type="nucleotide sequence ID" value="NZ_SHKO01000002.1"/>
</dbReference>
<dbReference type="PANTHER" id="PTHR43747:SF1">
    <property type="entry name" value="SLR1998 PROTEIN"/>
    <property type="match status" value="1"/>
</dbReference>
<name>A0A4V2FSG6_9BURK</name>
<organism evidence="2 3">
    <name type="scientific">Advenella incenata</name>
    <dbReference type="NCBI Taxonomy" id="267800"/>
    <lineage>
        <taxon>Bacteria</taxon>
        <taxon>Pseudomonadati</taxon>
        <taxon>Pseudomonadota</taxon>
        <taxon>Betaproteobacteria</taxon>
        <taxon>Burkholderiales</taxon>
        <taxon>Alcaligenaceae</taxon>
    </lineage>
</organism>
<dbReference type="PRINTS" id="PR00420">
    <property type="entry name" value="RNGMNOXGNASE"/>
</dbReference>
<evidence type="ECO:0000313" key="3">
    <source>
        <dbReference type="Proteomes" id="UP000293398"/>
    </source>
</evidence>
<dbReference type="InterPro" id="IPR036188">
    <property type="entry name" value="FAD/NAD-bd_sf"/>
</dbReference>
<dbReference type="Proteomes" id="UP000293398">
    <property type="component" value="Unassembled WGS sequence"/>
</dbReference>
<feature type="domain" description="FAD-binding" evidence="1">
    <location>
        <begin position="10"/>
        <end position="346"/>
    </location>
</feature>
<gene>
    <name evidence="2" type="ORF">EV681_2385</name>
</gene>
<accession>A0A4V2FSG6</accession>
<keyword evidence="3" id="KW-1185">Reference proteome</keyword>
<dbReference type="InterPro" id="IPR002938">
    <property type="entry name" value="FAD-bd"/>
</dbReference>
<dbReference type="AlphaFoldDB" id="A0A4V2FSG6"/>
<evidence type="ECO:0000313" key="2">
    <source>
        <dbReference type="EMBL" id="RZT93969.1"/>
    </source>
</evidence>
<dbReference type="OrthoDB" id="103324at2"/>
<dbReference type="SUPFAM" id="SSF51905">
    <property type="entry name" value="FAD/NAD(P)-binding domain"/>
    <property type="match status" value="1"/>
</dbReference>
<dbReference type="PANTHER" id="PTHR43747">
    <property type="entry name" value="FAD-BINDING PROTEIN"/>
    <property type="match status" value="1"/>
</dbReference>
<sequence length="418" mass="46839">MKTSSLPASTDIAIIGAGPSGSVAAALLRQRGWQVCVLERQHFPRFSIGESLLPYCMDILKEADLLQVVNDAGFQVKNGAVFTWGDRESVIDFRDKFTAGPGTTFQVERAKFDQILIQEAQRKGTQVWFGHTVTHMTSQEEHATLSICSDQDESYTLQARFVLDASGYGRVLPRLLDLEQPSTFPMREAWFTHIQDNISDPGFDREKIVIATHPQDRAIWMWLIPFSHGRCSIGVVGEPSHLAMNGREPLPFLQAMTNEIPRLRRLLTNAQWDTPVNPLRGYSANVTSLYGQRFALLGNAAEFLDPVFSSGVTIAMHSAKLAAALVDKTLRGQAADWQTDFADALRKGIDTFRTYVAGWYDCSFQDVIYSRQINQDIRRMIAAILAGYAWDTRNPYVEKSERRLKALAEICGEAQLDT</sequence>